<accession>A0A8S3R2D2</accession>
<dbReference type="PANTHER" id="PTHR14187">
    <property type="entry name" value="ALPHA KINASE/ELONGATION FACTOR 2 KINASE"/>
    <property type="match status" value="1"/>
</dbReference>
<dbReference type="PANTHER" id="PTHR14187:SF5">
    <property type="entry name" value="HEAT SHOCK 70 KDA PROTEIN 12A"/>
    <property type="match status" value="1"/>
</dbReference>
<gene>
    <name evidence="1" type="ORF">MEDL_15537</name>
</gene>
<organism evidence="1 2">
    <name type="scientific">Mytilus edulis</name>
    <name type="common">Blue mussel</name>
    <dbReference type="NCBI Taxonomy" id="6550"/>
    <lineage>
        <taxon>Eukaryota</taxon>
        <taxon>Metazoa</taxon>
        <taxon>Spiralia</taxon>
        <taxon>Lophotrochozoa</taxon>
        <taxon>Mollusca</taxon>
        <taxon>Bivalvia</taxon>
        <taxon>Autobranchia</taxon>
        <taxon>Pteriomorphia</taxon>
        <taxon>Mytilida</taxon>
        <taxon>Mytiloidea</taxon>
        <taxon>Mytilidae</taxon>
        <taxon>Mytilinae</taxon>
        <taxon>Mytilus</taxon>
    </lineage>
</organism>
<sequence>MTNHILVAAVDFGTTYSGYAFSFRHEFKDDPLKIHANQAWNAGGRSLLSLKTPTCLLLNNNKEFVAFGYDAENMFSDIVMEGISENNLKIALEPEAASIHSQYLPTKKLIGTEKQGFTMTEPGTKYMVVDLGGGTADITVHKKLSNGGLEELKHATGNDCGGTSVDGHFFQILTQIVGGPLIKVFQEEDPEGYLDLFREFEVVKEQYTRVKQER</sequence>
<dbReference type="EMBL" id="CAJPWZ010000792">
    <property type="protein sequence ID" value="CAG2200898.1"/>
    <property type="molecule type" value="Genomic_DNA"/>
</dbReference>
<keyword evidence="2" id="KW-1185">Reference proteome</keyword>
<dbReference type="SUPFAM" id="SSF53067">
    <property type="entry name" value="Actin-like ATPase domain"/>
    <property type="match status" value="1"/>
</dbReference>
<name>A0A8S3R2D2_MYTED</name>
<dbReference type="OrthoDB" id="6135436at2759"/>
<protein>
    <submittedName>
        <fullName evidence="1">Uncharacterized protein</fullName>
    </submittedName>
</protein>
<dbReference type="Gene3D" id="3.30.420.40">
    <property type="match status" value="3"/>
</dbReference>
<dbReference type="Proteomes" id="UP000683360">
    <property type="component" value="Unassembled WGS sequence"/>
</dbReference>
<comment type="caution">
    <text evidence="1">The sequence shown here is derived from an EMBL/GenBank/DDBJ whole genome shotgun (WGS) entry which is preliminary data.</text>
</comment>
<reference evidence="1" key="1">
    <citation type="submission" date="2021-03" db="EMBL/GenBank/DDBJ databases">
        <authorList>
            <person name="Bekaert M."/>
        </authorList>
    </citation>
    <scope>NUCLEOTIDE SEQUENCE</scope>
</reference>
<dbReference type="InterPro" id="IPR043129">
    <property type="entry name" value="ATPase_NBD"/>
</dbReference>
<evidence type="ECO:0000313" key="1">
    <source>
        <dbReference type="EMBL" id="CAG2200898.1"/>
    </source>
</evidence>
<dbReference type="Gene3D" id="3.90.640.10">
    <property type="entry name" value="Actin, Chain A, domain 4"/>
    <property type="match status" value="1"/>
</dbReference>
<proteinExistence type="predicted"/>
<dbReference type="AlphaFoldDB" id="A0A8S3R2D2"/>
<evidence type="ECO:0000313" key="2">
    <source>
        <dbReference type="Proteomes" id="UP000683360"/>
    </source>
</evidence>